<evidence type="ECO:0000256" key="4">
    <source>
        <dbReference type="ARBA" id="ARBA00019359"/>
    </source>
</evidence>
<keyword evidence="7 12" id="KW-0812">Transmembrane</keyword>
<dbReference type="PANTHER" id="PTHR11827">
    <property type="entry name" value="SOLUTE CARRIER FAMILY 12, CATION COTRANSPORTERS"/>
    <property type="match status" value="1"/>
</dbReference>
<feature type="transmembrane region" description="Helical" evidence="12">
    <location>
        <begin position="28"/>
        <end position="47"/>
    </location>
</feature>
<keyword evidence="11" id="KW-0458">Lysosome</keyword>
<dbReference type="GO" id="GO:0005886">
    <property type="term" value="C:plasma membrane"/>
    <property type="evidence" value="ECO:0007669"/>
    <property type="project" value="UniProtKB-SubCell"/>
</dbReference>
<evidence type="ECO:0000256" key="12">
    <source>
        <dbReference type="SAM" id="Phobius"/>
    </source>
</evidence>
<evidence type="ECO:0000256" key="9">
    <source>
        <dbReference type="ARBA" id="ARBA00023136"/>
    </source>
</evidence>
<keyword evidence="9 12" id="KW-0472">Membrane</keyword>
<evidence type="ECO:0000256" key="3">
    <source>
        <dbReference type="ARBA" id="ARBA00010593"/>
    </source>
</evidence>
<feature type="domain" description="Amino acid permease/ SLC12A" evidence="13">
    <location>
        <begin position="3"/>
        <end position="83"/>
    </location>
</feature>
<evidence type="ECO:0000256" key="5">
    <source>
        <dbReference type="ARBA" id="ARBA00022448"/>
    </source>
</evidence>
<dbReference type="GO" id="GO:0055064">
    <property type="term" value="P:chloride ion homeostasis"/>
    <property type="evidence" value="ECO:0007669"/>
    <property type="project" value="TreeGrafter"/>
</dbReference>
<evidence type="ECO:0000256" key="6">
    <source>
        <dbReference type="ARBA" id="ARBA00022475"/>
    </source>
</evidence>
<keyword evidence="10" id="KW-0325">Glycoprotein</keyword>
<dbReference type="EMBL" id="IACJ01114041">
    <property type="protein sequence ID" value="LAA56856.1"/>
    <property type="molecule type" value="Transcribed_RNA"/>
</dbReference>
<sequence length="110" mass="11562">MVAYAAVDLACLALEWASAPNFRPTFQLFSWHTCLLGIVSCLVMMFLISPAGASGSLGLMLLLLGFIHLRSAASSWGYISQALISTRSGSTCCCSTSGRTTSSSGGRRSC</sequence>
<feature type="transmembrane region" description="Helical" evidence="12">
    <location>
        <begin position="59"/>
        <end position="79"/>
    </location>
</feature>
<proteinExistence type="inferred from homology"/>
<evidence type="ECO:0000256" key="1">
    <source>
        <dbReference type="ARBA" id="ARBA00004651"/>
    </source>
</evidence>
<evidence type="ECO:0000259" key="13">
    <source>
        <dbReference type="Pfam" id="PF00324"/>
    </source>
</evidence>
<comment type="subcellular location">
    <subcellularLocation>
        <location evidence="1">Cell membrane</location>
        <topology evidence="1">Multi-pass membrane protein</topology>
    </subcellularLocation>
    <subcellularLocation>
        <location evidence="2">Lysosome membrane</location>
    </subcellularLocation>
</comment>
<dbReference type="AlphaFoldDB" id="A0A2D4GAU9"/>
<evidence type="ECO:0000256" key="7">
    <source>
        <dbReference type="ARBA" id="ARBA00022692"/>
    </source>
</evidence>
<dbReference type="GO" id="GO:0055075">
    <property type="term" value="P:potassium ion homeostasis"/>
    <property type="evidence" value="ECO:0007669"/>
    <property type="project" value="TreeGrafter"/>
</dbReference>
<keyword evidence="6" id="KW-1003">Cell membrane</keyword>
<organism evidence="14">
    <name type="scientific">Micrurus corallinus</name>
    <name type="common">Brazilian coral snake</name>
    <dbReference type="NCBI Taxonomy" id="54390"/>
    <lineage>
        <taxon>Eukaryota</taxon>
        <taxon>Metazoa</taxon>
        <taxon>Chordata</taxon>
        <taxon>Craniata</taxon>
        <taxon>Vertebrata</taxon>
        <taxon>Euteleostomi</taxon>
        <taxon>Lepidosauria</taxon>
        <taxon>Squamata</taxon>
        <taxon>Bifurcata</taxon>
        <taxon>Unidentata</taxon>
        <taxon>Episquamata</taxon>
        <taxon>Toxicofera</taxon>
        <taxon>Serpentes</taxon>
        <taxon>Colubroidea</taxon>
        <taxon>Elapidae</taxon>
        <taxon>Elapinae</taxon>
        <taxon>Micrurus</taxon>
    </lineage>
</organism>
<dbReference type="GO" id="GO:0006884">
    <property type="term" value="P:cell volume homeostasis"/>
    <property type="evidence" value="ECO:0007669"/>
    <property type="project" value="TreeGrafter"/>
</dbReference>
<dbReference type="InterPro" id="IPR004841">
    <property type="entry name" value="AA-permease/SLC12A_dom"/>
</dbReference>
<evidence type="ECO:0000256" key="11">
    <source>
        <dbReference type="ARBA" id="ARBA00023228"/>
    </source>
</evidence>
<dbReference type="PANTHER" id="PTHR11827:SF98">
    <property type="entry name" value="SOLUTE CARRIER FAMILY 12 MEMBER 9"/>
    <property type="match status" value="1"/>
</dbReference>
<keyword evidence="5" id="KW-0813">Transport</keyword>
<dbReference type="Pfam" id="PF00324">
    <property type="entry name" value="AA_permease"/>
    <property type="match status" value="1"/>
</dbReference>
<evidence type="ECO:0000256" key="8">
    <source>
        <dbReference type="ARBA" id="ARBA00022989"/>
    </source>
</evidence>
<reference evidence="14" key="1">
    <citation type="submission" date="2017-07" db="EMBL/GenBank/DDBJ databases">
        <authorList>
            <person name="Mikheyev A."/>
            <person name="Grau M."/>
        </authorList>
    </citation>
    <scope>NUCLEOTIDE SEQUENCE</scope>
    <source>
        <tissue evidence="14">Venom_gland</tissue>
    </source>
</reference>
<reference evidence="14" key="2">
    <citation type="submission" date="2017-11" db="EMBL/GenBank/DDBJ databases">
        <title>Coralsnake Venomics: Analyses of Venom Gland Transcriptomes and Proteomes of Six Brazilian Taxa.</title>
        <authorList>
            <person name="Aird S.D."/>
            <person name="Jorge da Silva N."/>
            <person name="Qiu L."/>
            <person name="Villar-Briones A."/>
            <person name="Aparecida-Saddi V."/>
            <person name="Campos-Telles M.P."/>
            <person name="Grau M."/>
            <person name="Mikheyev A.S."/>
        </authorList>
    </citation>
    <scope>NUCLEOTIDE SEQUENCE</scope>
    <source>
        <tissue evidence="14">Venom_gland</tissue>
    </source>
</reference>
<dbReference type="InterPro" id="IPR004842">
    <property type="entry name" value="SLC12A_fam"/>
</dbReference>
<protein>
    <recommendedName>
        <fullName evidence="4">Solute carrier family 12 member 9</fullName>
    </recommendedName>
</protein>
<evidence type="ECO:0000256" key="2">
    <source>
        <dbReference type="ARBA" id="ARBA00004656"/>
    </source>
</evidence>
<dbReference type="GO" id="GO:0015379">
    <property type="term" value="F:potassium:chloride symporter activity"/>
    <property type="evidence" value="ECO:0007669"/>
    <property type="project" value="TreeGrafter"/>
</dbReference>
<keyword evidence="8 12" id="KW-1133">Transmembrane helix</keyword>
<evidence type="ECO:0000256" key="10">
    <source>
        <dbReference type="ARBA" id="ARBA00023180"/>
    </source>
</evidence>
<dbReference type="GO" id="GO:0005765">
    <property type="term" value="C:lysosomal membrane"/>
    <property type="evidence" value="ECO:0007669"/>
    <property type="project" value="UniProtKB-SubCell"/>
</dbReference>
<accession>A0A2D4GAU9</accession>
<name>A0A2D4GAU9_MICCO</name>
<evidence type="ECO:0000313" key="14">
    <source>
        <dbReference type="EMBL" id="LAA56856.1"/>
    </source>
</evidence>
<comment type="similarity">
    <text evidence="3">Belongs to the SLC12A transporter family.</text>
</comment>